<reference evidence="2 3" key="1">
    <citation type="journal article" date="2019" name="Int. J. Syst. Evol. Microbiol.">
        <title>The Global Catalogue of Microorganisms (GCM) 10K type strain sequencing project: providing services to taxonomists for standard genome sequencing and annotation.</title>
        <authorList>
            <consortium name="The Broad Institute Genomics Platform"/>
            <consortium name="The Broad Institute Genome Sequencing Center for Infectious Disease"/>
            <person name="Wu L."/>
            <person name="Ma J."/>
        </authorList>
    </citation>
    <scope>NUCLEOTIDE SEQUENCE [LARGE SCALE GENOMIC DNA]</scope>
    <source>
        <strain evidence="2 3">JCM 10649</strain>
    </source>
</reference>
<evidence type="ECO:0000313" key="3">
    <source>
        <dbReference type="Proteomes" id="UP001499895"/>
    </source>
</evidence>
<sequence>MIAERLEKATPENWMFPPEEGWTVDQVEDLELPFDWELVDGVVVVRGRTVPWHNCVRAGIERRLVGCLVEPYGVLSEQCVLIDKYNPPVPDVVVLDKRGFDLFQAKYVPVEKAVLIVEVVSPGSRQDDRVRKPAMYATAGVPYYWRVERGENGLPEVHEYWLHQDRGEYIPRPMRPCHTGKLETEQPFPVTIDLASLVEL</sequence>
<feature type="domain" description="Putative restriction endonuclease" evidence="1">
    <location>
        <begin position="32"/>
        <end position="152"/>
    </location>
</feature>
<comment type="caution">
    <text evidence="2">The sequence shown here is derived from an EMBL/GenBank/DDBJ whole genome shotgun (WGS) entry which is preliminary data.</text>
</comment>
<name>A0ABN0ZLY4_9ACTN</name>
<evidence type="ECO:0000313" key="2">
    <source>
        <dbReference type="EMBL" id="GAA0452349.1"/>
    </source>
</evidence>
<organism evidence="2 3">
    <name type="scientific">Streptomyces stramineus</name>
    <dbReference type="NCBI Taxonomy" id="173861"/>
    <lineage>
        <taxon>Bacteria</taxon>
        <taxon>Bacillati</taxon>
        <taxon>Actinomycetota</taxon>
        <taxon>Actinomycetes</taxon>
        <taxon>Kitasatosporales</taxon>
        <taxon>Streptomycetaceae</taxon>
        <taxon>Streptomyces</taxon>
    </lineage>
</organism>
<dbReference type="InterPro" id="IPR008538">
    <property type="entry name" value="Uma2"/>
</dbReference>
<dbReference type="CDD" id="cd06260">
    <property type="entry name" value="DUF820-like"/>
    <property type="match status" value="1"/>
</dbReference>
<dbReference type="GO" id="GO:0004519">
    <property type="term" value="F:endonuclease activity"/>
    <property type="evidence" value="ECO:0007669"/>
    <property type="project" value="UniProtKB-KW"/>
</dbReference>
<dbReference type="PANTHER" id="PTHR35400:SF3">
    <property type="entry name" value="SLL1072 PROTEIN"/>
    <property type="match status" value="1"/>
</dbReference>
<gene>
    <name evidence="2" type="ORF">GCM10009544_13940</name>
</gene>
<proteinExistence type="predicted"/>
<accession>A0ABN0ZLY4</accession>
<dbReference type="InterPro" id="IPR011335">
    <property type="entry name" value="Restrct_endonuc-II-like"/>
</dbReference>
<dbReference type="PANTHER" id="PTHR35400">
    <property type="entry name" value="SLR1083 PROTEIN"/>
    <property type="match status" value="1"/>
</dbReference>
<protein>
    <submittedName>
        <fullName evidence="2">Uma2 family endonuclease</fullName>
    </submittedName>
</protein>
<dbReference type="Gene3D" id="3.90.1570.10">
    <property type="entry name" value="tt1808, chain A"/>
    <property type="match status" value="1"/>
</dbReference>
<keyword evidence="2" id="KW-0378">Hydrolase</keyword>
<evidence type="ECO:0000259" key="1">
    <source>
        <dbReference type="Pfam" id="PF05685"/>
    </source>
</evidence>
<dbReference type="Pfam" id="PF05685">
    <property type="entry name" value="Uma2"/>
    <property type="match status" value="1"/>
</dbReference>
<dbReference type="SUPFAM" id="SSF52980">
    <property type="entry name" value="Restriction endonuclease-like"/>
    <property type="match status" value="1"/>
</dbReference>
<dbReference type="InterPro" id="IPR012296">
    <property type="entry name" value="Nuclease_put_TT1808"/>
</dbReference>
<dbReference type="EMBL" id="BAAAHB010000009">
    <property type="protein sequence ID" value="GAA0452349.1"/>
    <property type="molecule type" value="Genomic_DNA"/>
</dbReference>
<keyword evidence="3" id="KW-1185">Reference proteome</keyword>
<keyword evidence="2" id="KW-0255">Endonuclease</keyword>
<dbReference type="Proteomes" id="UP001499895">
    <property type="component" value="Unassembled WGS sequence"/>
</dbReference>
<keyword evidence="2" id="KW-0540">Nuclease</keyword>